<dbReference type="EMBL" id="NJBN01000001">
    <property type="protein sequence ID" value="TKJ42532.1"/>
    <property type="molecule type" value="Genomic_DNA"/>
</dbReference>
<dbReference type="InterPro" id="IPR011050">
    <property type="entry name" value="Pectin_lyase_fold/virulence"/>
</dbReference>
<evidence type="ECO:0000313" key="2">
    <source>
        <dbReference type="EMBL" id="TKJ42532.1"/>
    </source>
</evidence>
<reference evidence="2 3" key="1">
    <citation type="submission" date="2017-06" db="EMBL/GenBank/DDBJ databases">
        <title>Novel microbial phyla capable of carbon fixation and sulfur reduction in deep-sea sediments.</title>
        <authorList>
            <person name="Huang J."/>
            <person name="Baker B."/>
            <person name="Wang Y."/>
        </authorList>
    </citation>
    <scope>NUCLEOTIDE SEQUENCE [LARGE SCALE GENOMIC DNA]</scope>
    <source>
        <strain evidence="2">B3_LCP</strain>
    </source>
</reference>
<organism evidence="2 3">
    <name type="scientific">candidate division LCP-89 bacterium B3_LCP</name>
    <dbReference type="NCBI Taxonomy" id="2012998"/>
    <lineage>
        <taxon>Bacteria</taxon>
        <taxon>Pseudomonadati</taxon>
        <taxon>Bacteria division LCP-89</taxon>
    </lineage>
</organism>
<comment type="caution">
    <text evidence="2">The sequence shown here is derived from an EMBL/GenBank/DDBJ whole genome shotgun (WGS) entry which is preliminary data.</text>
</comment>
<dbReference type="Pfam" id="PF13229">
    <property type="entry name" value="Beta_helix"/>
    <property type="match status" value="1"/>
</dbReference>
<name>A0A532V5X1_UNCL8</name>
<accession>A0A532V5X1</accession>
<dbReference type="AlphaFoldDB" id="A0A532V5X1"/>
<dbReference type="Proteomes" id="UP000319619">
    <property type="component" value="Unassembled WGS sequence"/>
</dbReference>
<evidence type="ECO:0000313" key="3">
    <source>
        <dbReference type="Proteomes" id="UP000319619"/>
    </source>
</evidence>
<proteinExistence type="predicted"/>
<sequence length="486" mass="52293">MNKPLFDLWGLKYNMRYVLPLFTITLLAFFSVLLSGCGESTNAPPVQGYTLYGSLQLEDGADPSTATVVLYAVPQDQQLLQAFASNPTVGFSPYSNMLFNPANQAPLASNSPSVTGDFSFENLGQGYYILSANLNGYACAEPVWLNLQGDTGIGTLSLSLLHEVNGNISNNTTWQTGKAYLVTGDIMVLPTAVLTIQSGVSILLDGDYSFTVTGGFDITATPLEPTRIWLSDDHYNSGGDWGGIHLSNPAFDCEISGTLIRSASTAVKVTGGTTQIVECLFDSARITGVNFQGNAQGSVEYCIFSEGNTGLAVSESDPELHHNLIVGLSAKGIEVKNYTQAHIHHNVLIDCQQSIWAGWDAAPILEYNLFQGGNKAIQAESGFFATIEYNEFAGQLVEGIYLKNNCYPIISNNNFIDMPQTILHVNGNSGQQADTLEAEYNYWDGEDNTGIPDRIIDGHDIGSAGNPVGPVEYEPFRLQTVSGAGP</sequence>
<protein>
    <recommendedName>
        <fullName evidence="1">Right handed beta helix domain-containing protein</fullName>
    </recommendedName>
</protein>
<dbReference type="Gene3D" id="2.160.20.10">
    <property type="entry name" value="Single-stranded right-handed beta-helix, Pectin lyase-like"/>
    <property type="match status" value="1"/>
</dbReference>
<dbReference type="InterPro" id="IPR039448">
    <property type="entry name" value="Beta_helix"/>
</dbReference>
<evidence type="ECO:0000259" key="1">
    <source>
        <dbReference type="Pfam" id="PF13229"/>
    </source>
</evidence>
<feature type="domain" description="Right handed beta helix" evidence="1">
    <location>
        <begin position="243"/>
        <end position="392"/>
    </location>
</feature>
<dbReference type="InterPro" id="IPR012334">
    <property type="entry name" value="Pectin_lyas_fold"/>
</dbReference>
<gene>
    <name evidence="2" type="ORF">CEE37_02260</name>
</gene>
<dbReference type="SUPFAM" id="SSF51126">
    <property type="entry name" value="Pectin lyase-like"/>
    <property type="match status" value="1"/>
</dbReference>